<reference evidence="8 9" key="1">
    <citation type="submission" date="2018-06" db="EMBL/GenBank/DDBJ databases">
        <title>Comparative genomics reveals the genomic features of Rhizophagus irregularis, R. cerebriforme, R. diaphanum and Gigaspora rosea, and their symbiotic lifestyle signature.</title>
        <authorList>
            <person name="Morin E."/>
            <person name="San Clemente H."/>
            <person name="Chen E.C.H."/>
            <person name="De La Providencia I."/>
            <person name="Hainaut M."/>
            <person name="Kuo A."/>
            <person name="Kohler A."/>
            <person name="Murat C."/>
            <person name="Tang N."/>
            <person name="Roy S."/>
            <person name="Loubradou J."/>
            <person name="Henrissat B."/>
            <person name="Grigoriev I.V."/>
            <person name="Corradi N."/>
            <person name="Roux C."/>
            <person name="Martin F.M."/>
        </authorList>
    </citation>
    <scope>NUCLEOTIDE SEQUENCE [LARGE SCALE GENOMIC DNA]</scope>
    <source>
        <strain evidence="8 9">DAOM 194757</strain>
    </source>
</reference>
<evidence type="ECO:0000256" key="2">
    <source>
        <dbReference type="ARBA" id="ARBA00022527"/>
    </source>
</evidence>
<dbReference type="GO" id="GO:0004674">
    <property type="term" value="F:protein serine/threonine kinase activity"/>
    <property type="evidence" value="ECO:0007669"/>
    <property type="project" value="UniProtKB-KW"/>
</dbReference>
<dbReference type="InterPro" id="IPR011009">
    <property type="entry name" value="Kinase-like_dom_sf"/>
</dbReference>
<evidence type="ECO:0000256" key="5">
    <source>
        <dbReference type="ARBA" id="ARBA00022777"/>
    </source>
</evidence>
<proteinExistence type="inferred from homology"/>
<feature type="domain" description="Protein kinase" evidence="7">
    <location>
        <begin position="1"/>
        <end position="58"/>
    </location>
</feature>
<comment type="similarity">
    <text evidence="1">Belongs to the protein kinase superfamily. TKL Ser/Thr protein kinase family.</text>
</comment>
<dbReference type="Pfam" id="PF07714">
    <property type="entry name" value="PK_Tyr_Ser-Thr"/>
    <property type="match status" value="1"/>
</dbReference>
<name>A0A397U5R5_9GLOM</name>
<keyword evidence="3" id="KW-0808">Transferase</keyword>
<comment type="caution">
    <text evidence="8">The sequence shown here is derived from an EMBL/GenBank/DDBJ whole genome shotgun (WGS) entry which is preliminary data.</text>
</comment>
<sequence>MVLQYANDGNLREYLKANFTRLQWMDKLRISKDIAHGLLFLHNNNIIHRDLVSMTFIL</sequence>
<gene>
    <name evidence="8" type="ORF">C2G38_579267</name>
</gene>
<keyword evidence="5" id="KW-0418">Kinase</keyword>
<organism evidence="8 9">
    <name type="scientific">Gigaspora rosea</name>
    <dbReference type="NCBI Taxonomy" id="44941"/>
    <lineage>
        <taxon>Eukaryota</taxon>
        <taxon>Fungi</taxon>
        <taxon>Fungi incertae sedis</taxon>
        <taxon>Mucoromycota</taxon>
        <taxon>Glomeromycotina</taxon>
        <taxon>Glomeromycetes</taxon>
        <taxon>Diversisporales</taxon>
        <taxon>Gigasporaceae</taxon>
        <taxon>Gigaspora</taxon>
    </lineage>
</organism>
<keyword evidence="2" id="KW-0723">Serine/threonine-protein kinase</keyword>
<dbReference type="PANTHER" id="PTHR46485:SF5">
    <property type="entry name" value="CENTER DIVIDER, ISOFORM A"/>
    <property type="match status" value="1"/>
</dbReference>
<evidence type="ECO:0000256" key="6">
    <source>
        <dbReference type="ARBA" id="ARBA00022840"/>
    </source>
</evidence>
<dbReference type="InterPro" id="IPR050940">
    <property type="entry name" value="Actin_reg-Ser/Thr_kinase"/>
</dbReference>
<keyword evidence="6" id="KW-0067">ATP-binding</keyword>
<evidence type="ECO:0000256" key="3">
    <source>
        <dbReference type="ARBA" id="ARBA00022679"/>
    </source>
</evidence>
<dbReference type="PROSITE" id="PS50011">
    <property type="entry name" value="PROTEIN_KINASE_DOM"/>
    <property type="match status" value="1"/>
</dbReference>
<evidence type="ECO:0000259" key="7">
    <source>
        <dbReference type="PROSITE" id="PS50011"/>
    </source>
</evidence>
<dbReference type="OrthoDB" id="10261027at2759"/>
<protein>
    <recommendedName>
        <fullName evidence="7">Protein kinase domain-containing protein</fullName>
    </recommendedName>
</protein>
<evidence type="ECO:0000313" key="9">
    <source>
        <dbReference type="Proteomes" id="UP000266673"/>
    </source>
</evidence>
<dbReference type="Proteomes" id="UP000266673">
    <property type="component" value="Unassembled WGS sequence"/>
</dbReference>
<keyword evidence="4" id="KW-0547">Nucleotide-binding</keyword>
<evidence type="ECO:0000313" key="8">
    <source>
        <dbReference type="EMBL" id="RIB05620.1"/>
    </source>
</evidence>
<dbReference type="InterPro" id="IPR000719">
    <property type="entry name" value="Prot_kinase_dom"/>
</dbReference>
<dbReference type="GO" id="GO:0005524">
    <property type="term" value="F:ATP binding"/>
    <property type="evidence" value="ECO:0007669"/>
    <property type="project" value="UniProtKB-KW"/>
</dbReference>
<dbReference type="EMBL" id="QKWP01001949">
    <property type="protein sequence ID" value="RIB05620.1"/>
    <property type="molecule type" value="Genomic_DNA"/>
</dbReference>
<accession>A0A397U5R5</accession>
<dbReference type="SUPFAM" id="SSF56112">
    <property type="entry name" value="Protein kinase-like (PK-like)"/>
    <property type="match status" value="1"/>
</dbReference>
<evidence type="ECO:0000256" key="1">
    <source>
        <dbReference type="ARBA" id="ARBA00005843"/>
    </source>
</evidence>
<dbReference type="Gene3D" id="1.10.510.10">
    <property type="entry name" value="Transferase(Phosphotransferase) domain 1"/>
    <property type="match status" value="1"/>
</dbReference>
<dbReference type="InterPro" id="IPR001245">
    <property type="entry name" value="Ser-Thr/Tyr_kinase_cat_dom"/>
</dbReference>
<evidence type="ECO:0000256" key="4">
    <source>
        <dbReference type="ARBA" id="ARBA00022741"/>
    </source>
</evidence>
<dbReference type="AlphaFoldDB" id="A0A397U5R5"/>
<dbReference type="PANTHER" id="PTHR46485">
    <property type="entry name" value="LIM DOMAIN KINASE 1"/>
    <property type="match status" value="1"/>
</dbReference>
<keyword evidence="9" id="KW-1185">Reference proteome</keyword>